<evidence type="ECO:0000259" key="1">
    <source>
        <dbReference type="PROSITE" id="PS51186"/>
    </source>
</evidence>
<dbReference type="PANTHER" id="PTHR43792">
    <property type="entry name" value="GNAT FAMILY, PUTATIVE (AFU_ORTHOLOGUE AFUA_3G00765)-RELATED-RELATED"/>
    <property type="match status" value="1"/>
</dbReference>
<dbReference type="RefSeq" id="WP_286650247.1">
    <property type="nucleotide sequence ID" value="NZ_JACAGK010000002.1"/>
</dbReference>
<gene>
    <name evidence="2" type="ORF">HX018_01445</name>
</gene>
<comment type="caution">
    <text evidence="2">The sequence shown here is derived from an EMBL/GenBank/DDBJ whole genome shotgun (WGS) entry which is preliminary data.</text>
</comment>
<keyword evidence="3" id="KW-1185">Reference proteome</keyword>
<dbReference type="PANTHER" id="PTHR43792:SF1">
    <property type="entry name" value="N-ACETYLTRANSFERASE DOMAIN-CONTAINING PROTEIN"/>
    <property type="match status" value="1"/>
</dbReference>
<reference evidence="2" key="2">
    <citation type="journal article" date="2022" name="Sci. Total Environ.">
        <title>Prevalence, transmission, and molecular epidemiology of tet(X)-positive bacteria among humans, animals, and environmental niches in China: An epidemiological, and genomic-based study.</title>
        <authorList>
            <person name="Dong N."/>
            <person name="Zeng Y."/>
            <person name="Cai C."/>
            <person name="Sun C."/>
            <person name="Lu J."/>
            <person name="Liu C."/>
            <person name="Zhou H."/>
            <person name="Sun Q."/>
            <person name="Shu L."/>
            <person name="Wang H."/>
            <person name="Wang Y."/>
            <person name="Wang S."/>
            <person name="Wu C."/>
            <person name="Chan E.W."/>
            <person name="Chen G."/>
            <person name="Shen Z."/>
            <person name="Chen S."/>
            <person name="Zhang R."/>
        </authorList>
    </citation>
    <scope>NUCLEOTIDE SEQUENCE</scope>
    <source>
        <strain evidence="2">R1692</strain>
    </source>
</reference>
<reference evidence="2" key="1">
    <citation type="submission" date="2020-06" db="EMBL/GenBank/DDBJ databases">
        <authorList>
            <person name="Dong N."/>
        </authorList>
    </citation>
    <scope>NUCLEOTIDE SEQUENCE</scope>
    <source>
        <strain evidence="2">R1692</strain>
    </source>
</reference>
<evidence type="ECO:0000313" key="2">
    <source>
        <dbReference type="EMBL" id="MDM1046912.1"/>
    </source>
</evidence>
<dbReference type="InterPro" id="IPR000182">
    <property type="entry name" value="GNAT_dom"/>
</dbReference>
<dbReference type="InterPro" id="IPR051531">
    <property type="entry name" value="N-acetyltransferase"/>
</dbReference>
<dbReference type="Pfam" id="PF13302">
    <property type="entry name" value="Acetyltransf_3"/>
    <property type="match status" value="1"/>
</dbReference>
<organism evidence="2 3">
    <name type="scientific">Sphingobacterium hotanense</name>
    <dbReference type="NCBI Taxonomy" id="649196"/>
    <lineage>
        <taxon>Bacteria</taxon>
        <taxon>Pseudomonadati</taxon>
        <taxon>Bacteroidota</taxon>
        <taxon>Sphingobacteriia</taxon>
        <taxon>Sphingobacteriales</taxon>
        <taxon>Sphingobacteriaceae</taxon>
        <taxon>Sphingobacterium</taxon>
    </lineage>
</organism>
<dbReference type="SUPFAM" id="SSF55729">
    <property type="entry name" value="Acyl-CoA N-acyltransferases (Nat)"/>
    <property type="match status" value="1"/>
</dbReference>
<accession>A0ABT7NI89</accession>
<dbReference type="PROSITE" id="PS51186">
    <property type="entry name" value="GNAT"/>
    <property type="match status" value="1"/>
</dbReference>
<evidence type="ECO:0000313" key="3">
    <source>
        <dbReference type="Proteomes" id="UP001170954"/>
    </source>
</evidence>
<dbReference type="InterPro" id="IPR016181">
    <property type="entry name" value="Acyl_CoA_acyltransferase"/>
</dbReference>
<proteinExistence type="predicted"/>
<dbReference type="EMBL" id="JACAGK010000002">
    <property type="protein sequence ID" value="MDM1046912.1"/>
    <property type="molecule type" value="Genomic_DNA"/>
</dbReference>
<dbReference type="Proteomes" id="UP001170954">
    <property type="component" value="Unassembled WGS sequence"/>
</dbReference>
<feature type="domain" description="N-acetyltransferase" evidence="1">
    <location>
        <begin position="8"/>
        <end position="164"/>
    </location>
</feature>
<sequence>MRIATERLTLSPLSEKDAAFVAELLNTDGWIKNIGDRNIRSEKDAREYIKKVTDNPHITYWTVKLKLERVAIGLVTLIKRDYLQFNDVGFALLPQFFNKGYAFEATKAVLLYLINNNLLEDILAISLKENAPSINMIEKLGLTFEKTIDYDNNILGVYRASKGELLSRLLEQEHKIV</sequence>
<dbReference type="Gene3D" id="3.40.630.30">
    <property type="match status" value="1"/>
</dbReference>
<protein>
    <submittedName>
        <fullName evidence="2">GNAT family N-acetyltransferase</fullName>
    </submittedName>
</protein>
<name>A0ABT7NI89_9SPHI</name>